<evidence type="ECO:0000256" key="1">
    <source>
        <dbReference type="SAM" id="MobiDB-lite"/>
    </source>
</evidence>
<organism evidence="2 3">
    <name type="scientific">Chryseobacterium gleum</name>
    <name type="common">Flavobacterium gleum</name>
    <dbReference type="NCBI Taxonomy" id="250"/>
    <lineage>
        <taxon>Bacteria</taxon>
        <taxon>Pseudomonadati</taxon>
        <taxon>Bacteroidota</taxon>
        <taxon>Flavobacteriia</taxon>
        <taxon>Flavobacteriales</taxon>
        <taxon>Weeksellaceae</taxon>
        <taxon>Chryseobacterium group</taxon>
        <taxon>Chryseobacterium</taxon>
    </lineage>
</organism>
<protein>
    <submittedName>
        <fullName evidence="2">Uncharacterized protein</fullName>
    </submittedName>
</protein>
<sequence>MKKRLKRPPPKVNSLKVANDTFKNYSPTNF</sequence>
<reference evidence="2 3" key="1">
    <citation type="submission" date="2018-12" db="EMBL/GenBank/DDBJ databases">
        <authorList>
            <consortium name="Pathogen Informatics"/>
        </authorList>
    </citation>
    <scope>NUCLEOTIDE SEQUENCE [LARGE SCALE GENOMIC DNA]</scope>
    <source>
        <strain evidence="2 3">NCTC11432</strain>
    </source>
</reference>
<feature type="compositionally biased region" description="Polar residues" evidence="1">
    <location>
        <begin position="21"/>
        <end position="30"/>
    </location>
</feature>
<gene>
    <name evidence="2" type="ORF">NCTC11432_04577</name>
</gene>
<dbReference type="Proteomes" id="UP000279227">
    <property type="component" value="Chromosome"/>
</dbReference>
<dbReference type="KEGG" id="cgle:NCTC11432_04577"/>
<evidence type="ECO:0000313" key="3">
    <source>
        <dbReference type="Proteomes" id="UP000279227"/>
    </source>
</evidence>
<name>A0A448B8Y1_CHRGE</name>
<proteinExistence type="predicted"/>
<dbReference type="EMBL" id="LR134289">
    <property type="protein sequence ID" value="VEE11015.1"/>
    <property type="molecule type" value="Genomic_DNA"/>
</dbReference>
<dbReference type="AlphaFoldDB" id="A0A448B8Y1"/>
<evidence type="ECO:0000313" key="2">
    <source>
        <dbReference type="EMBL" id="VEE11015.1"/>
    </source>
</evidence>
<feature type="region of interest" description="Disordered" evidence="1">
    <location>
        <begin position="1"/>
        <end position="30"/>
    </location>
</feature>
<accession>A0A448B8Y1</accession>